<keyword evidence="7" id="KW-0812">Transmembrane</keyword>
<dbReference type="PANTHER" id="PTHR11640:SF31">
    <property type="entry name" value="IRREGULAR CHIASM C-ROUGHEST PROTEIN-RELATED"/>
    <property type="match status" value="1"/>
</dbReference>
<keyword evidence="5" id="KW-0393">Immunoglobulin domain</keyword>
<keyword evidence="3" id="KW-1015">Disulfide bond</keyword>
<dbReference type="SMART" id="SM00408">
    <property type="entry name" value="IGc2"/>
    <property type="match status" value="1"/>
</dbReference>
<comment type="subcellular location">
    <subcellularLocation>
        <location evidence="1">Membrane</location>
        <topology evidence="1">Single-pass type I membrane protein</topology>
    </subcellularLocation>
</comment>
<evidence type="ECO:0000313" key="9">
    <source>
        <dbReference type="EMBL" id="AFO96886.1"/>
    </source>
</evidence>
<evidence type="ECO:0000256" key="4">
    <source>
        <dbReference type="ARBA" id="ARBA00023180"/>
    </source>
</evidence>
<feature type="transmembrane region" description="Helical" evidence="7">
    <location>
        <begin position="263"/>
        <end position="288"/>
    </location>
</feature>
<dbReference type="GO" id="GO:0005886">
    <property type="term" value="C:plasma membrane"/>
    <property type="evidence" value="ECO:0007669"/>
    <property type="project" value="TreeGrafter"/>
</dbReference>
<dbReference type="InterPro" id="IPR036179">
    <property type="entry name" value="Ig-like_dom_sf"/>
</dbReference>
<dbReference type="Gene3D" id="2.60.40.10">
    <property type="entry name" value="Immunoglobulins"/>
    <property type="match status" value="3"/>
</dbReference>
<dbReference type="Pfam" id="PF07679">
    <property type="entry name" value="I-set"/>
    <property type="match status" value="1"/>
</dbReference>
<dbReference type="GO" id="GO:0050839">
    <property type="term" value="F:cell adhesion molecule binding"/>
    <property type="evidence" value="ECO:0007669"/>
    <property type="project" value="TreeGrafter"/>
</dbReference>
<proteinExistence type="evidence at transcript level"/>
<dbReference type="AlphaFoldDB" id="V9KG81"/>
<accession>V9KG81</accession>
<feature type="region of interest" description="Disordered" evidence="6">
    <location>
        <begin position="319"/>
        <end position="341"/>
    </location>
</feature>
<dbReference type="FunFam" id="2.60.40.10:FF:000103">
    <property type="entry name" value="Kirre like nephrin family adhesion molecule 3"/>
    <property type="match status" value="1"/>
</dbReference>
<dbReference type="InterPro" id="IPR007110">
    <property type="entry name" value="Ig-like_dom"/>
</dbReference>
<dbReference type="InterPro" id="IPR003599">
    <property type="entry name" value="Ig_sub"/>
</dbReference>
<dbReference type="InterPro" id="IPR051275">
    <property type="entry name" value="Cell_adhesion_signaling"/>
</dbReference>
<name>V9KG81_CALMI</name>
<keyword evidence="4" id="KW-0325">Glycoprotein</keyword>
<evidence type="ECO:0000256" key="2">
    <source>
        <dbReference type="ARBA" id="ARBA00023136"/>
    </source>
</evidence>
<evidence type="ECO:0000256" key="6">
    <source>
        <dbReference type="SAM" id="MobiDB-lite"/>
    </source>
</evidence>
<dbReference type="Pfam" id="PF13927">
    <property type="entry name" value="Ig_3"/>
    <property type="match status" value="1"/>
</dbReference>
<dbReference type="EMBL" id="JW864369">
    <property type="protein sequence ID" value="AFO96886.1"/>
    <property type="molecule type" value="mRNA"/>
</dbReference>
<sequence>PVLEGAMVKFTCSASANPEVLTYRWAKAGELIEGQTGEVFEAAVDHTFYTEPVSCEATNSVGKTNVSSILDIHFGPILISEPEDQEVDVGSDVLFTSVWIGNPSFTLTWAKLRSNLVLSNGDTLRLKSVTQSDSGVYVCKAIVPRVGAAEHSVTLTVNGLPIITAEPFQETVQGEIGHIQCFVGSLPPPEKIVWSWTDNVMESGTYGRFAVDTVAVETGVISTLSIAAVTDTDIGLRYNCTAWNRFGFSTSVIGLRERDSVPLGVILGVTVGAAIAGIIALVILVSIFCRSSRRAEKGVRLSKSDIRVQIVPNAQISPKHREENISPSAGARSESPGTCRTETSDMFEEDEDCLKMKDPTNGYYNVRLGEDRGVSGRSGFLEYVPRPRMGFEGSTPSPHELSLGFSSLRHPLTLAKPHYPPREPLERGYALDPIYSPTAFVAPPFTRGFVSQSGFEPLESWEDNSVASSQLCYPSASAHLLDFSHVTQQRMQTHV</sequence>
<feature type="non-terminal residue" evidence="9">
    <location>
        <position position="1"/>
    </location>
</feature>
<dbReference type="InterPro" id="IPR003598">
    <property type="entry name" value="Ig_sub2"/>
</dbReference>
<dbReference type="PANTHER" id="PTHR11640">
    <property type="entry name" value="NEPHRIN"/>
    <property type="match status" value="1"/>
</dbReference>
<feature type="domain" description="Ig-like" evidence="8">
    <location>
        <begin position="1"/>
        <end position="156"/>
    </location>
</feature>
<dbReference type="SMART" id="SM00409">
    <property type="entry name" value="IG"/>
    <property type="match status" value="2"/>
</dbReference>
<feature type="domain" description="Ig-like" evidence="8">
    <location>
        <begin position="161"/>
        <end position="242"/>
    </location>
</feature>
<protein>
    <submittedName>
        <fullName evidence="9">Kin of IRRE like 3 like</fullName>
    </submittedName>
</protein>
<dbReference type="SUPFAM" id="SSF48726">
    <property type="entry name" value="Immunoglobulin"/>
    <property type="match status" value="3"/>
</dbReference>
<keyword evidence="7" id="KW-1133">Transmembrane helix</keyword>
<evidence type="ECO:0000256" key="5">
    <source>
        <dbReference type="ARBA" id="ARBA00023319"/>
    </source>
</evidence>
<evidence type="ECO:0000256" key="7">
    <source>
        <dbReference type="SAM" id="Phobius"/>
    </source>
</evidence>
<evidence type="ECO:0000256" key="3">
    <source>
        <dbReference type="ARBA" id="ARBA00023157"/>
    </source>
</evidence>
<organism evidence="9">
    <name type="scientific">Callorhinchus milii</name>
    <name type="common">Ghost shark</name>
    <dbReference type="NCBI Taxonomy" id="7868"/>
    <lineage>
        <taxon>Eukaryota</taxon>
        <taxon>Metazoa</taxon>
        <taxon>Chordata</taxon>
        <taxon>Craniata</taxon>
        <taxon>Vertebrata</taxon>
        <taxon>Chondrichthyes</taxon>
        <taxon>Holocephali</taxon>
        <taxon>Chimaeriformes</taxon>
        <taxon>Callorhinchidae</taxon>
        <taxon>Callorhinchus</taxon>
    </lineage>
</organism>
<dbReference type="InterPro" id="IPR013098">
    <property type="entry name" value="Ig_I-set"/>
</dbReference>
<dbReference type="InterPro" id="IPR013783">
    <property type="entry name" value="Ig-like_fold"/>
</dbReference>
<dbReference type="GO" id="GO:0005911">
    <property type="term" value="C:cell-cell junction"/>
    <property type="evidence" value="ECO:0007669"/>
    <property type="project" value="TreeGrafter"/>
</dbReference>
<reference evidence="9" key="1">
    <citation type="journal article" date="2014" name="Nature">
        <title>Elephant shark genome provides unique insights into gnathostome evolution.</title>
        <authorList>
            <consortium name="International Elephant Shark Genome Sequencing Consortium"/>
            <person name="Venkatesh B."/>
            <person name="Lee A.P."/>
            <person name="Ravi V."/>
            <person name="Maurya A.K."/>
            <person name="Lian M.M."/>
            <person name="Swann J.B."/>
            <person name="Ohta Y."/>
            <person name="Flajnik M.F."/>
            <person name="Sutoh Y."/>
            <person name="Kasahara M."/>
            <person name="Hoon S."/>
            <person name="Gangu V."/>
            <person name="Roy S.W."/>
            <person name="Irimia M."/>
            <person name="Korzh V."/>
            <person name="Kondrychyn I."/>
            <person name="Lim Z.W."/>
            <person name="Tay B.H."/>
            <person name="Tohari S."/>
            <person name="Kong K.W."/>
            <person name="Ho S."/>
            <person name="Lorente-Galdos B."/>
            <person name="Quilez J."/>
            <person name="Marques-Bonet T."/>
            <person name="Raney B.J."/>
            <person name="Ingham P.W."/>
            <person name="Tay A."/>
            <person name="Hillier L.W."/>
            <person name="Minx P."/>
            <person name="Boehm T."/>
            <person name="Wilson R.K."/>
            <person name="Brenner S."/>
            <person name="Warren W.C."/>
        </authorList>
    </citation>
    <scope>NUCLEOTIDE SEQUENCE</scope>
    <source>
        <tissue evidence="9">Brain</tissue>
    </source>
</reference>
<evidence type="ECO:0000259" key="8">
    <source>
        <dbReference type="PROSITE" id="PS50835"/>
    </source>
</evidence>
<keyword evidence="2 7" id="KW-0472">Membrane</keyword>
<dbReference type="GO" id="GO:0098609">
    <property type="term" value="P:cell-cell adhesion"/>
    <property type="evidence" value="ECO:0007669"/>
    <property type="project" value="TreeGrafter"/>
</dbReference>
<evidence type="ECO:0000256" key="1">
    <source>
        <dbReference type="ARBA" id="ARBA00004479"/>
    </source>
</evidence>
<dbReference type="PROSITE" id="PS50835">
    <property type="entry name" value="IG_LIKE"/>
    <property type="match status" value="2"/>
</dbReference>